<evidence type="ECO:0000313" key="2">
    <source>
        <dbReference type="Proteomes" id="UP001439875"/>
    </source>
</evidence>
<protein>
    <submittedName>
        <fullName evidence="1">Uncharacterized protein</fullName>
    </submittedName>
</protein>
<organism evidence="1 2">
    <name type="scientific">Robertmurraya yapensis</name>
    <name type="common">ex Hitch et al 2024</name>
    <dbReference type="NCBI Taxonomy" id="3133160"/>
    <lineage>
        <taxon>Bacteria</taxon>
        <taxon>Bacillati</taxon>
        <taxon>Bacillota</taxon>
        <taxon>Bacilli</taxon>
        <taxon>Bacillales</taxon>
        <taxon>Bacillaceae</taxon>
        <taxon>Robertmurraya</taxon>
    </lineage>
</organism>
<dbReference type="EMBL" id="JBBMEW010000035">
    <property type="protein sequence ID" value="MEQ2529421.1"/>
    <property type="molecule type" value="Genomic_DNA"/>
</dbReference>
<evidence type="ECO:0000313" key="1">
    <source>
        <dbReference type="EMBL" id="MEQ2529421.1"/>
    </source>
</evidence>
<accession>A0ACC6SHA0</accession>
<name>A0ACC6SHA0_9BACI</name>
<dbReference type="Proteomes" id="UP001439875">
    <property type="component" value="Unassembled WGS sequence"/>
</dbReference>
<sequence length="294" mass="34708">MSELDQNKSDIKNTLIKKLDDLFELGFEAGVDFKNKIDFSTIPNGVKYSDVEKYLKQFDPDITRRKFTSYIEQGLLPEGVKKNEKLTLYLKEHILRYMFIVKYKNYLPLNRIKKYLETTQPAFLIMRWNSIFNPLEELDFKEAIKPIIDIFIDPIQELIDDELEGEFEEYSDEEVNIMKSYLSSFIVTNILLQYGKAYLDMFDEIMNSFATENNNVFGVLLEMADKYGIKYEQEKKEEILKLEQQKEKVQESIEQITINLNATNDLSLKKKLQQLLAHNENLLASIEILKRSWD</sequence>
<keyword evidence="2" id="KW-1185">Reference proteome</keyword>
<gene>
    <name evidence="1" type="ORF">WMO40_22375</name>
</gene>
<proteinExistence type="predicted"/>
<reference evidence="1" key="1">
    <citation type="submission" date="2024-03" db="EMBL/GenBank/DDBJ databases">
        <title>Human intestinal bacterial collection.</title>
        <authorList>
            <person name="Pauvert C."/>
            <person name="Hitch T.C.A."/>
            <person name="Clavel T."/>
        </authorList>
    </citation>
    <scope>NUCLEOTIDE SEQUENCE</scope>
    <source>
        <strain evidence="1">CLA-AA-H227</strain>
    </source>
</reference>
<comment type="caution">
    <text evidence="1">The sequence shown here is derived from an EMBL/GenBank/DDBJ whole genome shotgun (WGS) entry which is preliminary data.</text>
</comment>